<proteinExistence type="predicted"/>
<name>W5TBN3_BORHE</name>
<accession>W5TBN3</accession>
<gene>
    <name evidence="1" type="ORF">BHW_0900038</name>
</gene>
<reference evidence="1" key="1">
    <citation type="submission" date="2013-04" db="EMBL/GenBank/DDBJ databases">
        <title>Comparative Genomics of Relapsing Fever Spirochetes.</title>
        <authorList>
            <person name="Schwan T.G."/>
            <person name="Raffel S.J."/>
            <person name="Porcella S.F."/>
            <person name="Martens C.A."/>
            <person name="Bruno D.P."/>
            <person name="Ricklefs S.M."/>
            <person name="Barbian K.B."/>
        </authorList>
    </citation>
    <scope>NUCLEOTIDE SEQUENCE</scope>
    <source>
        <strain evidence="1">MTW</strain>
        <plasmid evidence="1">unnamed</plasmid>
    </source>
</reference>
<evidence type="ECO:0000313" key="1">
    <source>
        <dbReference type="EMBL" id="AHH14666.1"/>
    </source>
</evidence>
<sequence length="34" mass="4066">MLKASYKWLKVKDKLSILQTIKKTISNIKNNNFR</sequence>
<keyword evidence="1" id="KW-0614">Plasmid</keyword>
<dbReference type="HOGENOM" id="CLU_3402399_0_0_12"/>
<protein>
    <submittedName>
        <fullName evidence="1">Uncharacterized protein</fullName>
    </submittedName>
</protein>
<organism evidence="1">
    <name type="scientific">Borrelia hermsii MTW</name>
    <dbReference type="NCBI Taxonomy" id="1313291"/>
    <lineage>
        <taxon>Bacteria</taxon>
        <taxon>Pseudomonadati</taxon>
        <taxon>Spirochaetota</taxon>
        <taxon>Spirochaetia</taxon>
        <taxon>Spirochaetales</taxon>
        <taxon>Borreliaceae</taxon>
        <taxon>Borrelia</taxon>
    </lineage>
</organism>
<dbReference type="AlphaFoldDB" id="W5TBN3"/>
<dbReference type="EMBL" id="CP005691">
    <property type="protein sequence ID" value="AHH14666.1"/>
    <property type="molecule type" value="Genomic_DNA"/>
</dbReference>
<geneLocation type="plasmid" evidence="1">
    <name>unnamed</name>
</geneLocation>